<evidence type="ECO:0000313" key="1">
    <source>
        <dbReference type="EMBL" id="CAH1958039.1"/>
    </source>
</evidence>
<gene>
    <name evidence="1" type="ORF">ACAOBT_LOCUS2430</name>
</gene>
<reference evidence="1" key="1">
    <citation type="submission" date="2022-03" db="EMBL/GenBank/DDBJ databases">
        <authorList>
            <person name="Sayadi A."/>
        </authorList>
    </citation>
    <scope>NUCLEOTIDE SEQUENCE</scope>
</reference>
<dbReference type="AlphaFoldDB" id="A0A9P0JQB8"/>
<dbReference type="EMBL" id="CAKOFQ010006675">
    <property type="protein sequence ID" value="CAH1958039.1"/>
    <property type="molecule type" value="Genomic_DNA"/>
</dbReference>
<comment type="caution">
    <text evidence="1">The sequence shown here is derived from an EMBL/GenBank/DDBJ whole genome shotgun (WGS) entry which is preliminary data.</text>
</comment>
<organism evidence="1 2">
    <name type="scientific">Acanthoscelides obtectus</name>
    <name type="common">Bean weevil</name>
    <name type="synonym">Bruchus obtectus</name>
    <dbReference type="NCBI Taxonomy" id="200917"/>
    <lineage>
        <taxon>Eukaryota</taxon>
        <taxon>Metazoa</taxon>
        <taxon>Ecdysozoa</taxon>
        <taxon>Arthropoda</taxon>
        <taxon>Hexapoda</taxon>
        <taxon>Insecta</taxon>
        <taxon>Pterygota</taxon>
        <taxon>Neoptera</taxon>
        <taxon>Endopterygota</taxon>
        <taxon>Coleoptera</taxon>
        <taxon>Polyphaga</taxon>
        <taxon>Cucujiformia</taxon>
        <taxon>Chrysomeloidea</taxon>
        <taxon>Chrysomelidae</taxon>
        <taxon>Bruchinae</taxon>
        <taxon>Bruchini</taxon>
        <taxon>Acanthoscelides</taxon>
    </lineage>
</organism>
<accession>A0A9P0JQB8</accession>
<dbReference type="Proteomes" id="UP001152888">
    <property type="component" value="Unassembled WGS sequence"/>
</dbReference>
<keyword evidence="2" id="KW-1185">Reference proteome</keyword>
<sequence length="71" mass="8509">MGLEILRFYATQEMIAKIEDYFEVTRDENLRNISERLEGSRATQHHRAQIQRLQSLLRCRFQCREDIQGVP</sequence>
<proteinExistence type="predicted"/>
<evidence type="ECO:0000313" key="2">
    <source>
        <dbReference type="Proteomes" id="UP001152888"/>
    </source>
</evidence>
<name>A0A9P0JQB8_ACAOB</name>
<protein>
    <submittedName>
        <fullName evidence="1">Uncharacterized protein</fullName>
    </submittedName>
</protein>